<feature type="region of interest" description="Disordered" evidence="1">
    <location>
        <begin position="1049"/>
        <end position="1087"/>
    </location>
</feature>
<feature type="compositionally biased region" description="Polar residues" evidence="1">
    <location>
        <begin position="97"/>
        <end position="107"/>
    </location>
</feature>
<feature type="region of interest" description="Disordered" evidence="1">
    <location>
        <begin position="742"/>
        <end position="821"/>
    </location>
</feature>
<dbReference type="Proteomes" id="UP000654370">
    <property type="component" value="Unassembled WGS sequence"/>
</dbReference>
<sequence>MFRKRKQKQLAEARRREAEMESQKRNQVTLEELQLLRDFRTSLIMPHLAKEFDILRSSSPENTIAEEPEISTPQQEEPFLNVASLSPPPRKAKAPIISNTPTGSPQQVAPWMEHKEPQAEEPRTPISESFESNTTASIYSTTSTLDSEHTESLPDQYRDLAQWRAERNKRHYSNQIFGGKQRLDHYRLTKDRSKTTLHEITTCEEKEDEVPAMKEDDPVKVSTKVAEITSEGAADTLKEAPTVVSMDKTLRKETASTNPPKPSPIAAKPLPAKPINVSADAVESLLVSERPFLMEVNSVFPVEMSRSTRKPLAPLPTAHRPKPRARQRPNLNRYSIDPLSKWMDHATTGYDNDQTLDLNENHFFNDFAPDAEQRRPRPKSRRMSKHAAKHLAEGTAGKHTSNGKIDLAAIAKHLHENRYSMIQEKKRISATQEDEQELAKILADPQQLNLLEMHRDLASSNVPTATDFNQCEDDANATASANEDNVVSQTPFSVASAMRNRSASTSRAEAGTPFSGLPKPTGLSHSASMRISPLQSNLSSGINSRPIHFLGSKRGEVTPSPIKEESILDDTRSSHSLNKSEQLLERNIPSMSAKENVVESERSTEPLPKKASHTETAILNRAGSIVDRSPSTRIAAIQGIQKSLREKQIHSHGEIHADDSQLPVIEDITASPLQEHHNLHTKRSTNNLAQDRSIRKEKPRIAILDANAPDLTSPTAFVSPRMAPLPPSSDGDAMNGMDAKIHGSTGHEDYKRKPASPRFRTKSSNDADDSDKEMKGGFLQFRRQVSKLRRPRAGSDATQPKSGLKHAISHENMSKGVSRFGSAENLRAEKDINKLTTNGDLSKTTPIENLKLPNNGQPRRSISMREIRSPSMENEDPFMNMRARPSYHNKEKEEKLAAIPKAQSPGAKVGNVHRPSRSISSSFTGSSQSRSNSEDSTGSPPILARNPLRHSRDENGRQVAPMSRSNTTRDRQGYEQTSIRPKAKNGHSKLDSMSSHQNSRMTSAAAIAMKHSNEILERPAPGTLDDMPVKKVDRQASGAKGMRMLSQLLGRSKTSAKGANSASKGRKAINDLKNIDTKTRRPDSKSRQVVRRTIIYVHPEESDSLALQKLKTNAAAKTFERESISSDSSHINSPDSDFAGQEYVTAKVITRQPSQKKTVVDGEQPRANTDGGLTRKGTNGRKWRLENVNEDSELKSGPASIPDQEPIPRSSSSSSIPRSSYDNESIYKFYNSRNSTSDRSLDSVQRSNMRSAAHAQLEGLEVREMSDGSVVYGIVKKDGNGRRTSVLLPMNSGVQEATDEDIITSDEDEDDIEERVLEMMGYNPNSPRLSDFAYTDRRSKTSHTSQSPPNKHLDRNQRVPPPQYPPPPIPTRSPRRMASIREQQQLKPKVSRVQDHHAKHISTLYAKTNDRDGPTTDIYVAEEVTLSGLLDMIKDTDDAYADDVYGDYYSDQSYFPDSDTDQPERTMSSTTVEERLDDALKTWELSSSREPAHFR</sequence>
<evidence type="ECO:0000256" key="1">
    <source>
        <dbReference type="SAM" id="MobiDB-lite"/>
    </source>
</evidence>
<dbReference type="OrthoDB" id="2401616at2759"/>
<feature type="compositionally biased region" description="Polar residues" evidence="1">
    <location>
        <begin position="991"/>
        <end position="1002"/>
    </location>
</feature>
<feature type="compositionally biased region" description="Basic and acidic residues" evidence="1">
    <location>
        <begin position="9"/>
        <end position="24"/>
    </location>
</feature>
<feature type="region of interest" description="Disordered" evidence="1">
    <location>
        <begin position="592"/>
        <end position="611"/>
    </location>
</feature>
<reference evidence="2" key="1">
    <citation type="submission" date="2020-12" db="EMBL/GenBank/DDBJ databases">
        <title>Metabolic potential, ecology and presence of endohyphal bacteria is reflected in genomic diversity of Mucoromycotina.</title>
        <authorList>
            <person name="Muszewska A."/>
            <person name="Okrasinska A."/>
            <person name="Steczkiewicz K."/>
            <person name="Drgas O."/>
            <person name="Orlowska M."/>
            <person name="Perlinska-Lenart U."/>
            <person name="Aleksandrzak-Piekarczyk T."/>
            <person name="Szatraj K."/>
            <person name="Zielenkiewicz U."/>
            <person name="Pilsyk S."/>
            <person name="Malc E."/>
            <person name="Mieczkowski P."/>
            <person name="Kruszewska J.S."/>
            <person name="Biernat P."/>
            <person name="Pawlowska J."/>
        </authorList>
    </citation>
    <scope>NUCLEOTIDE SEQUENCE</scope>
    <source>
        <strain evidence="2">WA0000067209</strain>
    </source>
</reference>
<feature type="region of interest" description="Disordered" evidence="1">
    <location>
        <begin position="551"/>
        <end position="582"/>
    </location>
</feature>
<feature type="compositionally biased region" description="Polar residues" evidence="1">
    <location>
        <begin position="834"/>
        <end position="860"/>
    </location>
</feature>
<evidence type="ECO:0000313" key="2">
    <source>
        <dbReference type="EMBL" id="KAG2179135.1"/>
    </source>
</evidence>
<accession>A0A8H7UDN7</accession>
<feature type="compositionally biased region" description="Basic and acidic residues" evidence="1">
    <location>
        <begin position="112"/>
        <end position="123"/>
    </location>
</feature>
<feature type="region of interest" description="Disordered" evidence="1">
    <location>
        <begin position="834"/>
        <end position="1002"/>
    </location>
</feature>
<feature type="compositionally biased region" description="Pro residues" evidence="1">
    <location>
        <begin position="1359"/>
        <end position="1371"/>
    </location>
</feature>
<gene>
    <name evidence="2" type="ORF">INT43_001985</name>
</gene>
<feature type="region of interest" description="Disordered" evidence="1">
    <location>
        <begin position="304"/>
        <end position="333"/>
    </location>
</feature>
<feature type="region of interest" description="Disordered" evidence="1">
    <location>
        <begin position="1149"/>
        <end position="1220"/>
    </location>
</feature>
<feature type="region of interest" description="Disordered" evidence="1">
    <location>
        <begin position="1320"/>
        <end position="1374"/>
    </location>
</feature>
<protein>
    <submittedName>
        <fullName evidence="2">Uncharacterized protein</fullName>
    </submittedName>
</protein>
<name>A0A8H7UDN7_MORIS</name>
<feature type="compositionally biased region" description="Polar residues" evidence="1">
    <location>
        <begin position="498"/>
        <end position="507"/>
    </location>
</feature>
<feature type="compositionally biased region" description="Basic and acidic residues" evidence="1">
    <location>
        <begin position="596"/>
        <end position="608"/>
    </location>
</feature>
<comment type="caution">
    <text evidence="2">The sequence shown here is derived from an EMBL/GenBank/DDBJ whole genome shotgun (WGS) entry which is preliminary data.</text>
</comment>
<proteinExistence type="predicted"/>
<feature type="compositionally biased region" description="Low complexity" evidence="1">
    <location>
        <begin position="917"/>
        <end position="931"/>
    </location>
</feature>
<dbReference type="EMBL" id="JAEPQZ010000007">
    <property type="protein sequence ID" value="KAG2179135.1"/>
    <property type="molecule type" value="Genomic_DNA"/>
</dbReference>
<feature type="region of interest" description="Disordered" evidence="1">
    <location>
        <begin position="367"/>
        <end position="400"/>
    </location>
</feature>
<feature type="compositionally biased region" description="Low complexity" evidence="1">
    <location>
        <begin position="1207"/>
        <end position="1220"/>
    </location>
</feature>
<feature type="region of interest" description="Disordered" evidence="1">
    <location>
        <begin position="86"/>
        <end position="133"/>
    </location>
</feature>
<feature type="region of interest" description="Disordered" evidence="1">
    <location>
        <begin position="498"/>
        <end position="525"/>
    </location>
</feature>
<keyword evidence="3" id="KW-1185">Reference proteome</keyword>
<evidence type="ECO:0000313" key="3">
    <source>
        <dbReference type="Proteomes" id="UP000654370"/>
    </source>
</evidence>
<organism evidence="2 3">
    <name type="scientific">Mortierella isabellina</name>
    <name type="common">Filamentous fungus</name>
    <name type="synonym">Umbelopsis isabellina</name>
    <dbReference type="NCBI Taxonomy" id="91625"/>
    <lineage>
        <taxon>Eukaryota</taxon>
        <taxon>Fungi</taxon>
        <taxon>Fungi incertae sedis</taxon>
        <taxon>Mucoromycota</taxon>
        <taxon>Mucoromycotina</taxon>
        <taxon>Umbelopsidomycetes</taxon>
        <taxon>Umbelopsidales</taxon>
        <taxon>Umbelopsidaceae</taxon>
        <taxon>Umbelopsis</taxon>
    </lineage>
</organism>
<feature type="region of interest" description="Disordered" evidence="1">
    <location>
        <begin position="1453"/>
        <end position="1473"/>
    </location>
</feature>
<feature type="compositionally biased region" description="Basic and acidic residues" evidence="1">
    <location>
        <begin position="742"/>
        <end position="752"/>
    </location>
</feature>
<feature type="compositionally biased region" description="Basic and acidic residues" evidence="1">
    <location>
        <begin position="1068"/>
        <end position="1086"/>
    </location>
</feature>
<feature type="compositionally biased region" description="Basic residues" evidence="1">
    <location>
        <begin position="376"/>
        <end position="389"/>
    </location>
</feature>
<feature type="region of interest" description="Disordered" evidence="1">
    <location>
        <begin position="1"/>
        <end position="26"/>
    </location>
</feature>
<feature type="compositionally biased region" description="Basic and acidic residues" evidence="1">
    <location>
        <begin position="562"/>
        <end position="573"/>
    </location>
</feature>
<feature type="compositionally biased region" description="Polar residues" evidence="1">
    <location>
        <begin position="1052"/>
        <end position="1063"/>
    </location>
</feature>